<dbReference type="Pfam" id="PF22725">
    <property type="entry name" value="GFO_IDH_MocA_C3"/>
    <property type="match status" value="1"/>
</dbReference>
<organism evidence="4 5">
    <name type="scientific">Dyadobacter jiangsuensis</name>
    <dbReference type="NCBI Taxonomy" id="1591085"/>
    <lineage>
        <taxon>Bacteria</taxon>
        <taxon>Pseudomonadati</taxon>
        <taxon>Bacteroidota</taxon>
        <taxon>Cytophagia</taxon>
        <taxon>Cytophagales</taxon>
        <taxon>Spirosomataceae</taxon>
        <taxon>Dyadobacter</taxon>
    </lineage>
</organism>
<dbReference type="PANTHER" id="PTHR43377">
    <property type="entry name" value="BILIVERDIN REDUCTASE A"/>
    <property type="match status" value="1"/>
</dbReference>
<keyword evidence="5" id="KW-1185">Reference proteome</keyword>
<dbReference type="AlphaFoldDB" id="A0A2P8GEL5"/>
<dbReference type="Proteomes" id="UP000241964">
    <property type="component" value="Unassembled WGS sequence"/>
</dbReference>
<feature type="domain" description="GFO/IDH/MocA-like oxidoreductase" evidence="3">
    <location>
        <begin position="558"/>
        <end position="651"/>
    </location>
</feature>
<dbReference type="PANTHER" id="PTHR43377:SF1">
    <property type="entry name" value="BILIVERDIN REDUCTASE A"/>
    <property type="match status" value="1"/>
</dbReference>
<dbReference type="InterPro" id="IPR013149">
    <property type="entry name" value="ADH-like_C"/>
</dbReference>
<evidence type="ECO:0000259" key="3">
    <source>
        <dbReference type="Pfam" id="PF22725"/>
    </source>
</evidence>
<dbReference type="Pfam" id="PF00107">
    <property type="entry name" value="ADH_zinc_N"/>
    <property type="match status" value="1"/>
</dbReference>
<dbReference type="Pfam" id="PF01408">
    <property type="entry name" value="GFO_IDH_MocA"/>
    <property type="match status" value="1"/>
</dbReference>
<dbReference type="SUPFAM" id="SSF50129">
    <property type="entry name" value="GroES-like"/>
    <property type="match status" value="1"/>
</dbReference>
<sequence length="731" mass="80452">MLIRFVKIIKSWRLDLIRKFLLLIFTSTTHYFMKQLAQNLRTGETLLLNVPVPLARKGCLLIKTRKSLVSAGTERMLIRFSKANFLFKARQQPDKLRLVIDKIRTDGFWKTTRSVLRRLDQLLPLGYCNVGEVVGIGEGIEGFMIGDRVVSNGPHAEVVCVPVNLVAKVPRNVPDEEAAFTVLGAVGLHGVRLLAPALGERVAVVGLGLIGLMVVDLLRAQGCEVIGIEPDGDRRRIAEEKGIPAIHPAKSAGQSVSEQFGEMDGVIITASSESGNVLSTASAICRKRGKIVLIGDVPLHLNRSDFYHKELTFQVSCAYGPGRYDHAYEEQGIDYPLSYVRWTANRNFQEILRLLDNGLLDVKPLISGIVPLENYSGIYQKNNRSLGTLIDYSGECKSDEKIIQNPANVLVANKVVAAVIGAGNFACMTLLPALHGKCIKYIASSGGLRAAELAEKYGIPFVATDYQKILGDNEVNLIIIATRHDQHVSIAADALCAGKHVFVEKPLSIDFRGVETVKTAFQNAPRPVSLTVGFNRRYAPHITKMRELLDGSPMNVVITINAGYILGNAWIHDSARGGGRLVGEACHFVDLVAWLAQSHITEVCTNALSTRGSMHSENASVLLRLANGSVGVVHYFSNGHNGYPKERVEVHSLGRTLVLDDYRVLRGYGFERFRELKTNAGKGHREQFDKLFECISSGREPLMPLEDIWNSCRAILAARDSMWAGGWVKVS</sequence>
<evidence type="ECO:0000259" key="2">
    <source>
        <dbReference type="Pfam" id="PF01408"/>
    </source>
</evidence>
<feature type="domain" description="Alcohol dehydrogenase-like C-terminal" evidence="1">
    <location>
        <begin position="210"/>
        <end position="326"/>
    </location>
</feature>
<evidence type="ECO:0000259" key="1">
    <source>
        <dbReference type="Pfam" id="PF00107"/>
    </source>
</evidence>
<dbReference type="GO" id="GO:0000166">
    <property type="term" value="F:nucleotide binding"/>
    <property type="evidence" value="ECO:0007669"/>
    <property type="project" value="InterPro"/>
</dbReference>
<dbReference type="InterPro" id="IPR036291">
    <property type="entry name" value="NAD(P)-bd_dom_sf"/>
</dbReference>
<dbReference type="EMBL" id="PYAS01000002">
    <property type="protein sequence ID" value="PSL32355.1"/>
    <property type="molecule type" value="Genomic_DNA"/>
</dbReference>
<evidence type="ECO:0000313" key="4">
    <source>
        <dbReference type="EMBL" id="PSL32355.1"/>
    </source>
</evidence>
<dbReference type="InterPro" id="IPR000683">
    <property type="entry name" value="Gfo/Idh/MocA-like_OxRdtase_N"/>
</dbReference>
<dbReference type="Gene3D" id="3.30.360.10">
    <property type="entry name" value="Dihydrodipicolinate Reductase, domain 2"/>
    <property type="match status" value="1"/>
</dbReference>
<reference evidence="4 5" key="1">
    <citation type="submission" date="2018-03" db="EMBL/GenBank/DDBJ databases">
        <title>Genomic Encyclopedia of Archaeal and Bacterial Type Strains, Phase II (KMG-II): from individual species to whole genera.</title>
        <authorList>
            <person name="Goeker M."/>
        </authorList>
    </citation>
    <scope>NUCLEOTIDE SEQUENCE [LARGE SCALE GENOMIC DNA]</scope>
    <source>
        <strain evidence="4 5">DSM 29057</strain>
    </source>
</reference>
<comment type="caution">
    <text evidence="4">The sequence shown here is derived from an EMBL/GenBank/DDBJ whole genome shotgun (WGS) entry which is preliminary data.</text>
</comment>
<dbReference type="SUPFAM" id="SSF55347">
    <property type="entry name" value="Glyceraldehyde-3-phosphate dehydrogenase-like, C-terminal domain"/>
    <property type="match status" value="1"/>
</dbReference>
<dbReference type="CDD" id="cd08255">
    <property type="entry name" value="2-desacetyl-2-hydroxyethyl_bacteriochlorophyllide_like"/>
    <property type="match status" value="1"/>
</dbReference>
<feature type="domain" description="Gfo/Idh/MocA-like oxidoreductase N-terminal" evidence="2">
    <location>
        <begin position="418"/>
        <end position="529"/>
    </location>
</feature>
<protein>
    <submittedName>
        <fullName evidence="4">Putative dehydrogenase</fullName>
    </submittedName>
</protein>
<evidence type="ECO:0000313" key="5">
    <source>
        <dbReference type="Proteomes" id="UP000241964"/>
    </source>
</evidence>
<dbReference type="Gene3D" id="3.40.50.720">
    <property type="entry name" value="NAD(P)-binding Rossmann-like Domain"/>
    <property type="match status" value="2"/>
</dbReference>
<accession>A0A2P8GEL5</accession>
<name>A0A2P8GEL5_9BACT</name>
<dbReference type="Gene3D" id="3.90.180.10">
    <property type="entry name" value="Medium-chain alcohol dehydrogenases, catalytic domain"/>
    <property type="match status" value="1"/>
</dbReference>
<proteinExistence type="predicted"/>
<dbReference type="InterPro" id="IPR051450">
    <property type="entry name" value="Gfo/Idh/MocA_Oxidoreductases"/>
</dbReference>
<dbReference type="InterPro" id="IPR055170">
    <property type="entry name" value="GFO_IDH_MocA-like_dom"/>
</dbReference>
<gene>
    <name evidence="4" type="ORF">CLV60_10270</name>
</gene>
<dbReference type="InterPro" id="IPR011032">
    <property type="entry name" value="GroES-like_sf"/>
</dbReference>
<dbReference type="SUPFAM" id="SSF51735">
    <property type="entry name" value="NAD(P)-binding Rossmann-fold domains"/>
    <property type="match status" value="2"/>
</dbReference>